<feature type="compositionally biased region" description="Acidic residues" evidence="2">
    <location>
        <begin position="602"/>
        <end position="616"/>
    </location>
</feature>
<dbReference type="Proteomes" id="UP000549394">
    <property type="component" value="Unassembled WGS sequence"/>
</dbReference>
<feature type="region of interest" description="Disordered" evidence="2">
    <location>
        <begin position="409"/>
        <end position="521"/>
    </location>
</feature>
<feature type="region of interest" description="Disordered" evidence="2">
    <location>
        <begin position="315"/>
        <end position="379"/>
    </location>
</feature>
<dbReference type="PROSITE" id="PS50157">
    <property type="entry name" value="ZINC_FINGER_C2H2_2"/>
    <property type="match status" value="1"/>
</dbReference>
<dbReference type="AlphaFoldDB" id="A0A7I8VJW0"/>
<feature type="compositionally biased region" description="Low complexity" evidence="2">
    <location>
        <begin position="434"/>
        <end position="444"/>
    </location>
</feature>
<keyword evidence="1" id="KW-0479">Metal-binding</keyword>
<feature type="compositionally biased region" description="Basic and acidic residues" evidence="2">
    <location>
        <begin position="326"/>
        <end position="335"/>
    </location>
</feature>
<dbReference type="EMBL" id="CAJFCJ010000006">
    <property type="protein sequence ID" value="CAD5116565.1"/>
    <property type="molecule type" value="Genomic_DNA"/>
</dbReference>
<feature type="region of interest" description="Disordered" evidence="2">
    <location>
        <begin position="574"/>
        <end position="672"/>
    </location>
</feature>
<feature type="compositionally biased region" description="Basic residues" evidence="2">
    <location>
        <begin position="247"/>
        <end position="256"/>
    </location>
</feature>
<dbReference type="InterPro" id="IPR013087">
    <property type="entry name" value="Znf_C2H2_type"/>
</dbReference>
<dbReference type="Gene3D" id="3.30.160.60">
    <property type="entry name" value="Classic Zinc Finger"/>
    <property type="match status" value="1"/>
</dbReference>
<feature type="region of interest" description="Disordered" evidence="2">
    <location>
        <begin position="727"/>
        <end position="749"/>
    </location>
</feature>
<accession>A0A7I8VJW0</accession>
<feature type="compositionally biased region" description="Basic and acidic residues" evidence="2">
    <location>
        <begin position="639"/>
        <end position="648"/>
    </location>
</feature>
<dbReference type="InterPro" id="IPR036236">
    <property type="entry name" value="Znf_C2H2_sf"/>
</dbReference>
<proteinExistence type="predicted"/>
<dbReference type="PROSITE" id="PS00028">
    <property type="entry name" value="ZINC_FINGER_C2H2_1"/>
    <property type="match status" value="1"/>
</dbReference>
<keyword evidence="1" id="KW-0862">Zinc</keyword>
<protein>
    <submittedName>
        <fullName evidence="4">DgyrCDS5444</fullName>
    </submittedName>
</protein>
<feature type="domain" description="C2H2-type" evidence="3">
    <location>
        <begin position="141"/>
        <end position="168"/>
    </location>
</feature>
<evidence type="ECO:0000313" key="4">
    <source>
        <dbReference type="EMBL" id="CAD5116565.1"/>
    </source>
</evidence>
<feature type="compositionally biased region" description="Polar residues" evidence="2">
    <location>
        <begin position="574"/>
        <end position="585"/>
    </location>
</feature>
<dbReference type="GO" id="GO:0008270">
    <property type="term" value="F:zinc ion binding"/>
    <property type="evidence" value="ECO:0007669"/>
    <property type="project" value="UniProtKB-KW"/>
</dbReference>
<evidence type="ECO:0000259" key="3">
    <source>
        <dbReference type="PROSITE" id="PS50157"/>
    </source>
</evidence>
<feature type="compositionally biased region" description="Low complexity" evidence="2">
    <location>
        <begin position="765"/>
        <end position="780"/>
    </location>
</feature>
<dbReference type="SMART" id="SM00355">
    <property type="entry name" value="ZnF_C2H2"/>
    <property type="match status" value="2"/>
</dbReference>
<feature type="region of interest" description="Disordered" evidence="2">
    <location>
        <begin position="765"/>
        <end position="793"/>
    </location>
</feature>
<keyword evidence="5" id="KW-1185">Reference proteome</keyword>
<dbReference type="SUPFAM" id="SSF57667">
    <property type="entry name" value="beta-beta-alpha zinc fingers"/>
    <property type="match status" value="1"/>
</dbReference>
<keyword evidence="1" id="KW-0863">Zinc-finger</keyword>
<gene>
    <name evidence="4" type="ORF">DGYR_LOCUS5172</name>
</gene>
<organism evidence="4 5">
    <name type="scientific">Dimorphilus gyrociliatus</name>
    <dbReference type="NCBI Taxonomy" id="2664684"/>
    <lineage>
        <taxon>Eukaryota</taxon>
        <taxon>Metazoa</taxon>
        <taxon>Spiralia</taxon>
        <taxon>Lophotrochozoa</taxon>
        <taxon>Annelida</taxon>
        <taxon>Polychaeta</taxon>
        <taxon>Polychaeta incertae sedis</taxon>
        <taxon>Dinophilidae</taxon>
        <taxon>Dimorphilus</taxon>
    </lineage>
</organism>
<reference evidence="4 5" key="1">
    <citation type="submission" date="2020-08" db="EMBL/GenBank/DDBJ databases">
        <authorList>
            <person name="Hejnol A."/>
        </authorList>
    </citation>
    <scope>NUCLEOTIDE SEQUENCE [LARGE SCALE GENOMIC DNA]</scope>
</reference>
<feature type="compositionally biased region" description="Polar residues" evidence="2">
    <location>
        <begin position="422"/>
        <end position="433"/>
    </location>
</feature>
<feature type="region of interest" description="Disordered" evidence="2">
    <location>
        <begin position="241"/>
        <end position="280"/>
    </location>
</feature>
<sequence>MAGIAKCYRFSAFSCMEFSNIVNGHTLVDGSYKRVVLENGNIGLIPVSGGETMASQEEQTAEVMSMLGQIAETAGTAQDIPMETAELDKFLEGSDLPEAAPEEAPAEAKPVEDESLKYVQSMHKQLTSKFPSINEHKEKPLQCPKCSKKFQRDSQLTAHSRYHILKEKGKLTKKSNKRKNKKNLRSYKCPFCAETRSREGLITHLEDHYATKDVAVRLGSRLDKDGKRRADGYVYYGASKNPVRSKTGAKRGRPPKSHYANLGRDGSGVKPPVTVSKRKQMGDYGRGDFVYFDDEEEDEVMCKLSLNFQSNVEHLQAAEESEDEYTPDKEEVHEAENEEEAEEEEEDEDKASKAANAATQNKIQATGVTSTDMKEGKILHTPQGTFKVVRVIPQPGGGQRVLVVPYSEDEKEKAQAGAVVTKPTTPGSANTNSIRGRGAVSAGVRGRGRGIGRGRGRDPDDPDWTEPDTPRGRATANRGYIPRGRPRGRPPKSGGFSPRTEAKYTYLEDGTKVRELTEEESGQTIIQQVKEGENVSLKLPNGQIVSLKPNKKYNISYKKSQTESISYVINTPSNMTGYPGANSTPKMEGAGTPRADVPAPMEGEEVVDQEEMETQEQQEAPADTAPNAEHQLPDNLFENTKDDARENAAVEQAETGSTGEGEVPPAPPGQEYLFVPQNLLPSIMGDGQAEEQGFDPNSSEYVRILVESSVVPALLDMSDQIMRPSDVMTQKGEPEPAPAPATSSPPMQSLLKTPQTQAMMRQVKQQQQQQQQQQRQSGSQPLVIKSSAKPGTKQQVMLTGNSGQQIVVEGIVNQQQEIIIDSNILALMT</sequence>
<comment type="caution">
    <text evidence="4">The sequence shown here is derived from an EMBL/GenBank/DDBJ whole genome shotgun (WGS) entry which is preliminary data.</text>
</comment>
<evidence type="ECO:0000256" key="1">
    <source>
        <dbReference type="PROSITE-ProRule" id="PRU00042"/>
    </source>
</evidence>
<feature type="compositionally biased region" description="Polar residues" evidence="2">
    <location>
        <begin position="359"/>
        <end position="371"/>
    </location>
</feature>
<evidence type="ECO:0000256" key="2">
    <source>
        <dbReference type="SAM" id="MobiDB-lite"/>
    </source>
</evidence>
<evidence type="ECO:0000313" key="5">
    <source>
        <dbReference type="Proteomes" id="UP000549394"/>
    </source>
</evidence>
<feature type="compositionally biased region" description="Acidic residues" evidence="2">
    <location>
        <begin position="336"/>
        <end position="349"/>
    </location>
</feature>
<name>A0A7I8VJW0_9ANNE</name>